<proteinExistence type="predicted"/>
<evidence type="ECO:0008006" key="3">
    <source>
        <dbReference type="Google" id="ProtNLM"/>
    </source>
</evidence>
<protein>
    <recommendedName>
        <fullName evidence="3">RiPP</fullName>
    </recommendedName>
</protein>
<organism evidence="1 2">
    <name type="scientific">Mesorhizobium shonense</name>
    <dbReference type="NCBI Taxonomy" id="1209948"/>
    <lineage>
        <taxon>Bacteria</taxon>
        <taxon>Pseudomonadati</taxon>
        <taxon>Pseudomonadota</taxon>
        <taxon>Alphaproteobacteria</taxon>
        <taxon>Hyphomicrobiales</taxon>
        <taxon>Phyllobacteriaceae</taxon>
        <taxon>Mesorhizobium</taxon>
    </lineage>
</organism>
<accession>A0ABV2I0K3</accession>
<dbReference type="EMBL" id="JBEPLM010000015">
    <property type="protein sequence ID" value="MET3596440.1"/>
    <property type="molecule type" value="Genomic_DNA"/>
</dbReference>
<evidence type="ECO:0000313" key="2">
    <source>
        <dbReference type="Proteomes" id="UP001549036"/>
    </source>
</evidence>
<name>A0ABV2I0K3_9HYPH</name>
<evidence type="ECO:0000313" key="1">
    <source>
        <dbReference type="EMBL" id="MET3596440.1"/>
    </source>
</evidence>
<comment type="caution">
    <text evidence="1">The sequence shown here is derived from an EMBL/GenBank/DDBJ whole genome shotgun (WGS) entry which is preliminary data.</text>
</comment>
<dbReference type="Proteomes" id="UP001549036">
    <property type="component" value="Unassembled WGS sequence"/>
</dbReference>
<sequence>MKKAYEKPALVKKDKLSAVTAVVNGGSVIILPPPG</sequence>
<dbReference type="RefSeq" id="WP_126100785.1">
    <property type="nucleotide sequence ID" value="NZ_JBEPLM010000015.1"/>
</dbReference>
<gene>
    <name evidence="1" type="ORF">ABID26_005859</name>
</gene>
<keyword evidence="2" id="KW-1185">Reference proteome</keyword>
<reference evidence="1 2" key="1">
    <citation type="submission" date="2024-06" db="EMBL/GenBank/DDBJ databases">
        <title>Genomic Encyclopedia of Type Strains, Phase IV (KMG-IV): sequencing the most valuable type-strain genomes for metagenomic binning, comparative biology and taxonomic classification.</title>
        <authorList>
            <person name="Goeker M."/>
        </authorList>
    </citation>
    <scope>NUCLEOTIDE SEQUENCE [LARGE SCALE GENOMIC DNA]</scope>
    <source>
        <strain evidence="1 2">DSM 29846</strain>
    </source>
</reference>